<sequence length="79" mass="8654">MWQATFYKNGNFFTSTGETITASFTSTGTGATEDDAQGNAYNGINNSRIAFLAKLETKIYPATIVRQIATLNYECAELK</sequence>
<evidence type="ECO:0000313" key="1">
    <source>
        <dbReference type="EMBL" id="QHS89126.1"/>
    </source>
</evidence>
<dbReference type="AlphaFoldDB" id="A0A6C0BAJ6"/>
<name>A0A6C0BAJ6_9ZZZZ</name>
<proteinExistence type="predicted"/>
<protein>
    <submittedName>
        <fullName evidence="1">Uncharacterized protein</fullName>
    </submittedName>
</protein>
<accession>A0A6C0BAJ6</accession>
<reference evidence="1" key="1">
    <citation type="journal article" date="2020" name="Nature">
        <title>Giant virus diversity and host interactions through global metagenomics.</title>
        <authorList>
            <person name="Schulz F."/>
            <person name="Roux S."/>
            <person name="Paez-Espino D."/>
            <person name="Jungbluth S."/>
            <person name="Walsh D.A."/>
            <person name="Denef V.J."/>
            <person name="McMahon K.D."/>
            <person name="Konstantinidis K.T."/>
            <person name="Eloe-Fadrosh E.A."/>
            <person name="Kyrpides N.C."/>
            <person name="Woyke T."/>
        </authorList>
    </citation>
    <scope>NUCLEOTIDE SEQUENCE</scope>
    <source>
        <strain evidence="1">GVMAG-M-3300010158-59</strain>
    </source>
</reference>
<dbReference type="EMBL" id="MN739105">
    <property type="protein sequence ID" value="QHS89126.1"/>
    <property type="molecule type" value="Genomic_DNA"/>
</dbReference>
<organism evidence="1">
    <name type="scientific">viral metagenome</name>
    <dbReference type="NCBI Taxonomy" id="1070528"/>
    <lineage>
        <taxon>unclassified sequences</taxon>
        <taxon>metagenomes</taxon>
        <taxon>organismal metagenomes</taxon>
    </lineage>
</organism>